<name>A0A8H3M0L2_9GLOM</name>
<dbReference type="AlphaFoldDB" id="A0A8H3M0L2"/>
<evidence type="ECO:0000313" key="1">
    <source>
        <dbReference type="EMBL" id="GES98472.1"/>
    </source>
</evidence>
<comment type="caution">
    <text evidence="1">The sequence shown here is derived from an EMBL/GenBank/DDBJ whole genome shotgun (WGS) entry which is preliminary data.</text>
</comment>
<protein>
    <submittedName>
        <fullName evidence="1">Uncharacterized protein</fullName>
    </submittedName>
</protein>
<proteinExistence type="predicted"/>
<accession>A0A8H3M0L2</accession>
<reference evidence="1" key="1">
    <citation type="submission" date="2019-10" db="EMBL/GenBank/DDBJ databases">
        <title>Conservation and host-specific expression of non-tandemly repeated heterogenous ribosome RNA gene in arbuscular mycorrhizal fungi.</title>
        <authorList>
            <person name="Maeda T."/>
            <person name="Kobayashi Y."/>
            <person name="Nakagawa T."/>
            <person name="Ezawa T."/>
            <person name="Yamaguchi K."/>
            <person name="Bino T."/>
            <person name="Nishimoto Y."/>
            <person name="Shigenobu S."/>
            <person name="Kawaguchi M."/>
        </authorList>
    </citation>
    <scope>NUCLEOTIDE SEQUENCE</scope>
    <source>
        <strain evidence="1">HR1</strain>
    </source>
</reference>
<gene>
    <name evidence="1" type="ORF">RCL2_002501900</name>
</gene>
<organism evidence="1 2">
    <name type="scientific">Rhizophagus clarus</name>
    <dbReference type="NCBI Taxonomy" id="94130"/>
    <lineage>
        <taxon>Eukaryota</taxon>
        <taxon>Fungi</taxon>
        <taxon>Fungi incertae sedis</taxon>
        <taxon>Mucoromycota</taxon>
        <taxon>Glomeromycotina</taxon>
        <taxon>Glomeromycetes</taxon>
        <taxon>Glomerales</taxon>
        <taxon>Glomeraceae</taxon>
        <taxon>Rhizophagus</taxon>
    </lineage>
</organism>
<dbReference type="EMBL" id="BLAL01000271">
    <property type="protein sequence ID" value="GES98472.1"/>
    <property type="molecule type" value="Genomic_DNA"/>
</dbReference>
<sequence length="179" mass="21152">MFIETLFTYNLNYIESYKIQSDIRKVPCVLVNKMISKAIVLSYGDNCIYAFLGFIPRSEFMDSQKDFMSRGLSLNSQMTKRLSLRVVSNNQIIMINWEKKAVSPEFKNRSAENKSSKVSKEAETEMRSWNIRFQVLWDKASRKENLVRLNNSERFIYSRSYHEARKNSFCTIFQMKGFI</sequence>
<dbReference type="Proteomes" id="UP000615446">
    <property type="component" value="Unassembled WGS sequence"/>
</dbReference>
<evidence type="ECO:0000313" key="2">
    <source>
        <dbReference type="Proteomes" id="UP000615446"/>
    </source>
</evidence>